<dbReference type="Pfam" id="PF19991">
    <property type="entry name" value="HMA_2"/>
    <property type="match status" value="1"/>
</dbReference>
<dbReference type="RefSeq" id="WP_066147940.1">
    <property type="nucleotide sequence ID" value="NZ_CP126114.1"/>
</dbReference>
<keyword evidence="2" id="KW-1185">Reference proteome</keyword>
<dbReference type="KEGG" id="nnv:QNH39_23820"/>
<sequence length="104" mass="12318">MLHKVKELQLANRMKKVLKRHAIEIAHQIPGRIRLKSPNWKNNPHIVNPLINQFKHETRIFSIDYTAETGSLLITYDFSPVDHLKQLEEWVEQIERISIEGEKQ</sequence>
<name>A0AA95SC10_9BACI</name>
<reference evidence="1" key="1">
    <citation type="submission" date="2023-05" db="EMBL/GenBank/DDBJ databases">
        <title>Comparative genomics of Bacillaceae isolates and their secondary metabolite potential.</title>
        <authorList>
            <person name="Song L."/>
            <person name="Nielsen L.J."/>
            <person name="Mohite O."/>
            <person name="Xu X."/>
            <person name="Weber T."/>
            <person name="Kovacs A.T."/>
        </authorList>
    </citation>
    <scope>NUCLEOTIDE SEQUENCE</scope>
    <source>
        <strain evidence="1">XLM17</strain>
    </source>
</reference>
<evidence type="ECO:0000313" key="2">
    <source>
        <dbReference type="Proteomes" id="UP001178288"/>
    </source>
</evidence>
<protein>
    <submittedName>
        <fullName evidence="1">Metal ABC transporter ATPase</fullName>
    </submittedName>
</protein>
<evidence type="ECO:0000313" key="1">
    <source>
        <dbReference type="EMBL" id="WHY85603.1"/>
    </source>
</evidence>
<proteinExistence type="predicted"/>
<dbReference type="AlphaFoldDB" id="A0AA95SC10"/>
<gene>
    <name evidence="1" type="ORF">QNH39_23820</name>
</gene>
<accession>A0AA95SC10</accession>
<organism evidence="1 2">
    <name type="scientific">Neobacillus novalis</name>
    <dbReference type="NCBI Taxonomy" id="220687"/>
    <lineage>
        <taxon>Bacteria</taxon>
        <taxon>Bacillati</taxon>
        <taxon>Bacillota</taxon>
        <taxon>Bacilli</taxon>
        <taxon>Bacillales</taxon>
        <taxon>Bacillaceae</taxon>
        <taxon>Neobacillus</taxon>
    </lineage>
</organism>
<dbReference type="Proteomes" id="UP001178288">
    <property type="component" value="Chromosome"/>
</dbReference>
<dbReference type="EMBL" id="CP126114">
    <property type="protein sequence ID" value="WHY85603.1"/>
    <property type="molecule type" value="Genomic_DNA"/>
</dbReference>